<reference evidence="2" key="1">
    <citation type="submission" date="2022-10" db="EMBL/GenBank/DDBJ databases">
        <title>Genome assembly of Pristionchus species.</title>
        <authorList>
            <person name="Yoshida K."/>
            <person name="Sommer R.J."/>
        </authorList>
    </citation>
    <scope>NUCLEOTIDE SEQUENCE [LARGE SCALE GENOMIC DNA]</scope>
    <source>
        <strain evidence="2">RS5460</strain>
    </source>
</reference>
<organism evidence="1 2">
    <name type="scientific">Pristionchus mayeri</name>
    <dbReference type="NCBI Taxonomy" id="1317129"/>
    <lineage>
        <taxon>Eukaryota</taxon>
        <taxon>Metazoa</taxon>
        <taxon>Ecdysozoa</taxon>
        <taxon>Nematoda</taxon>
        <taxon>Chromadorea</taxon>
        <taxon>Rhabditida</taxon>
        <taxon>Rhabditina</taxon>
        <taxon>Diplogasteromorpha</taxon>
        <taxon>Diplogasteroidea</taxon>
        <taxon>Neodiplogasteridae</taxon>
        <taxon>Pristionchus</taxon>
    </lineage>
</organism>
<proteinExistence type="predicted"/>
<accession>A0AAN5CBD0</accession>
<keyword evidence="2" id="KW-1185">Reference proteome</keyword>
<protein>
    <submittedName>
        <fullName evidence="1">Uncharacterized protein</fullName>
    </submittedName>
</protein>
<comment type="caution">
    <text evidence="1">The sequence shown here is derived from an EMBL/GenBank/DDBJ whole genome shotgun (WGS) entry which is preliminary data.</text>
</comment>
<dbReference type="Proteomes" id="UP001328107">
    <property type="component" value="Unassembled WGS sequence"/>
</dbReference>
<name>A0AAN5CBD0_9BILA</name>
<gene>
    <name evidence="1" type="ORF">PMAYCL1PPCAC_05151</name>
</gene>
<dbReference type="AlphaFoldDB" id="A0AAN5CBD0"/>
<dbReference type="EMBL" id="BTRK01000002">
    <property type="protein sequence ID" value="GMR34956.1"/>
    <property type="molecule type" value="Genomic_DNA"/>
</dbReference>
<evidence type="ECO:0000313" key="2">
    <source>
        <dbReference type="Proteomes" id="UP001328107"/>
    </source>
</evidence>
<evidence type="ECO:0000313" key="1">
    <source>
        <dbReference type="EMBL" id="GMR34956.1"/>
    </source>
</evidence>
<sequence length="140" mass="16202">MAFASAEMLEVRLINFYYEEEEHEHLVPDILEMAAHKLCYSFPRQLAFDEYFADERFMVGGIQDLDTFGYTFRDLAKMLNDHGIIYEKNTGISNAKAGFVVGYDYTENPLLFSETQPENNCLNQLLLMPLRASAYIDSKF</sequence>